<evidence type="ECO:0000313" key="2">
    <source>
        <dbReference type="EMBL" id="CAD8052929.1"/>
    </source>
</evidence>
<sequence>MNRDILYTCDVNNTKNNFSRTLYLYNKRIVISSTQQDQTTNDAVQEKRDRSIDLSSISTTIAWIFNEKAILGFKVTYYCRFANAQKSLTYRGEAQKMKQLKNLLDCKVLYADFNNDYLFVSSLLSKEDVEILKYVQIATGELKLVKKVNIKMNQQLKLQQEINIVYELNQQKHKSILEIDEIYKEQNEIIFIMKYCKGGTLYNYILERNYQFEQSEIKCIMKRLLKGVKHLHKLGIIHRDLKLDNIVFENENDIKSIKIIDFGFAVEFGYQNLIRCGTPGYMAPEILNQEDYDELVDIYSLGSVFHCLLSGQKLYPEYKDKNHLIFLNKLNKFKVSSKIIDTEQRQLLLLMIGHKKHRPSASLCLKHQFFRKKSEISHPIENYVKSLSFPTLKNPFRNQNIKY</sequence>
<dbReference type="GO" id="GO:0005634">
    <property type="term" value="C:nucleus"/>
    <property type="evidence" value="ECO:0007669"/>
    <property type="project" value="TreeGrafter"/>
</dbReference>
<dbReference type="PROSITE" id="PS50011">
    <property type="entry name" value="PROTEIN_KINASE_DOM"/>
    <property type="match status" value="1"/>
</dbReference>
<dbReference type="GO" id="GO:0005737">
    <property type="term" value="C:cytoplasm"/>
    <property type="evidence" value="ECO:0007669"/>
    <property type="project" value="TreeGrafter"/>
</dbReference>
<evidence type="ECO:0000259" key="1">
    <source>
        <dbReference type="PROSITE" id="PS50011"/>
    </source>
</evidence>
<dbReference type="PANTHER" id="PTHR44167:SF18">
    <property type="entry name" value="PROTEIN KINASE DOMAIN-CONTAINING PROTEIN"/>
    <property type="match status" value="1"/>
</dbReference>
<evidence type="ECO:0000313" key="3">
    <source>
        <dbReference type="Proteomes" id="UP000688137"/>
    </source>
</evidence>
<gene>
    <name evidence="2" type="ORF">PPRIM_AZ9-3.1.T0200072</name>
</gene>
<dbReference type="GO" id="GO:0005524">
    <property type="term" value="F:ATP binding"/>
    <property type="evidence" value="ECO:0007669"/>
    <property type="project" value="InterPro"/>
</dbReference>
<dbReference type="Proteomes" id="UP000688137">
    <property type="component" value="Unassembled WGS sequence"/>
</dbReference>
<dbReference type="OMA" id="NEIIFIM"/>
<dbReference type="InterPro" id="IPR008271">
    <property type="entry name" value="Ser/Thr_kinase_AS"/>
</dbReference>
<organism evidence="2 3">
    <name type="scientific">Paramecium primaurelia</name>
    <dbReference type="NCBI Taxonomy" id="5886"/>
    <lineage>
        <taxon>Eukaryota</taxon>
        <taxon>Sar</taxon>
        <taxon>Alveolata</taxon>
        <taxon>Ciliophora</taxon>
        <taxon>Intramacronucleata</taxon>
        <taxon>Oligohymenophorea</taxon>
        <taxon>Peniculida</taxon>
        <taxon>Parameciidae</taxon>
        <taxon>Paramecium</taxon>
    </lineage>
</organism>
<dbReference type="GO" id="GO:0004674">
    <property type="term" value="F:protein serine/threonine kinase activity"/>
    <property type="evidence" value="ECO:0007669"/>
    <property type="project" value="TreeGrafter"/>
</dbReference>
<dbReference type="EMBL" id="CAJJDM010000017">
    <property type="protein sequence ID" value="CAD8052929.1"/>
    <property type="molecule type" value="Genomic_DNA"/>
</dbReference>
<reference evidence="2" key="1">
    <citation type="submission" date="2021-01" db="EMBL/GenBank/DDBJ databases">
        <authorList>
            <consortium name="Genoscope - CEA"/>
            <person name="William W."/>
        </authorList>
    </citation>
    <scope>NUCLEOTIDE SEQUENCE</scope>
</reference>
<comment type="caution">
    <text evidence="2">The sequence shown here is derived from an EMBL/GenBank/DDBJ whole genome shotgun (WGS) entry which is preliminary data.</text>
</comment>
<protein>
    <recommendedName>
        <fullName evidence="1">Protein kinase domain-containing protein</fullName>
    </recommendedName>
</protein>
<accession>A0A8S1KCH8</accession>
<dbReference type="PROSITE" id="PS00108">
    <property type="entry name" value="PROTEIN_KINASE_ST"/>
    <property type="match status" value="1"/>
</dbReference>
<dbReference type="AlphaFoldDB" id="A0A8S1KCH8"/>
<dbReference type="GO" id="GO:0044773">
    <property type="term" value="P:mitotic DNA damage checkpoint signaling"/>
    <property type="evidence" value="ECO:0007669"/>
    <property type="project" value="TreeGrafter"/>
</dbReference>
<dbReference type="Pfam" id="PF00069">
    <property type="entry name" value="Pkinase"/>
    <property type="match status" value="1"/>
</dbReference>
<dbReference type="InterPro" id="IPR000719">
    <property type="entry name" value="Prot_kinase_dom"/>
</dbReference>
<dbReference type="SMART" id="SM00220">
    <property type="entry name" value="S_TKc"/>
    <property type="match status" value="1"/>
</dbReference>
<feature type="domain" description="Protein kinase" evidence="1">
    <location>
        <begin position="117"/>
        <end position="370"/>
    </location>
</feature>
<dbReference type="PANTHER" id="PTHR44167">
    <property type="entry name" value="OVARIAN-SPECIFIC SERINE/THREONINE-PROTEIN KINASE LOK-RELATED"/>
    <property type="match status" value="1"/>
</dbReference>
<keyword evidence="3" id="KW-1185">Reference proteome</keyword>
<name>A0A8S1KCH8_PARPR</name>
<proteinExistence type="predicted"/>